<evidence type="ECO:0000256" key="8">
    <source>
        <dbReference type="ARBA" id="ARBA00023204"/>
    </source>
</evidence>
<dbReference type="InterPro" id="IPR036101">
    <property type="entry name" value="CarD-like/TRCF_RID_sf"/>
</dbReference>
<dbReference type="SUPFAM" id="SSF141259">
    <property type="entry name" value="CarD-like"/>
    <property type="match status" value="1"/>
</dbReference>
<keyword evidence="3 9" id="KW-0227">DNA damage</keyword>
<comment type="similarity">
    <text evidence="9">In the C-terminal section; belongs to the helicase family. RecG subfamily.</text>
</comment>
<dbReference type="SUPFAM" id="SSF143517">
    <property type="entry name" value="TRCF domain-like"/>
    <property type="match status" value="1"/>
</dbReference>
<evidence type="ECO:0000256" key="3">
    <source>
        <dbReference type="ARBA" id="ARBA00022763"/>
    </source>
</evidence>
<evidence type="ECO:0000313" key="13">
    <source>
        <dbReference type="Proteomes" id="UP000642094"/>
    </source>
</evidence>
<dbReference type="PROSITE" id="PS51192">
    <property type="entry name" value="HELICASE_ATP_BIND_1"/>
    <property type="match status" value="1"/>
</dbReference>
<evidence type="ECO:0000256" key="6">
    <source>
        <dbReference type="ARBA" id="ARBA00022840"/>
    </source>
</evidence>
<evidence type="ECO:0000256" key="7">
    <source>
        <dbReference type="ARBA" id="ARBA00023125"/>
    </source>
</evidence>
<evidence type="ECO:0000256" key="1">
    <source>
        <dbReference type="ARBA" id="ARBA00022490"/>
    </source>
</evidence>
<dbReference type="Gene3D" id="2.40.10.170">
    <property type="match status" value="1"/>
</dbReference>
<dbReference type="InterPro" id="IPR014001">
    <property type="entry name" value="Helicase_ATP-bd"/>
</dbReference>
<comment type="function">
    <text evidence="9">Couples transcription and DNA repair by recognizing RNA polymerase (RNAP) stalled at DNA lesions. Mediates ATP-dependent release of RNAP and its truncated transcript from the DNA, and recruitment of nucleotide excision repair machinery to the damaged site.</text>
</comment>
<dbReference type="InterPro" id="IPR004576">
    <property type="entry name" value="Mfd"/>
</dbReference>
<dbReference type="SUPFAM" id="SSF52540">
    <property type="entry name" value="P-loop containing nucleoside triphosphate hydrolases"/>
    <property type="match status" value="3"/>
</dbReference>
<dbReference type="Pfam" id="PF03461">
    <property type="entry name" value="TRCF"/>
    <property type="match status" value="1"/>
</dbReference>
<comment type="subcellular location">
    <subcellularLocation>
        <location evidence="9">Cytoplasm</location>
    </subcellularLocation>
</comment>
<dbReference type="InterPro" id="IPR003711">
    <property type="entry name" value="CarD-like/TRCF_RID"/>
</dbReference>
<organism evidence="12 13">
    <name type="scientific">Pseudanabaena mucicola FACHB-723</name>
    <dbReference type="NCBI Taxonomy" id="2692860"/>
    <lineage>
        <taxon>Bacteria</taxon>
        <taxon>Bacillati</taxon>
        <taxon>Cyanobacteriota</taxon>
        <taxon>Cyanophyceae</taxon>
        <taxon>Pseudanabaenales</taxon>
        <taxon>Pseudanabaenaceae</taxon>
        <taxon>Pseudanabaena</taxon>
    </lineage>
</organism>
<evidence type="ECO:0000259" key="11">
    <source>
        <dbReference type="PROSITE" id="PS51194"/>
    </source>
</evidence>
<dbReference type="HAMAP" id="MF_00969">
    <property type="entry name" value="TRCF"/>
    <property type="match status" value="1"/>
</dbReference>
<dbReference type="SMART" id="SM01058">
    <property type="entry name" value="CarD_TRCF"/>
    <property type="match status" value="1"/>
</dbReference>
<dbReference type="EC" id="3.6.4.-" evidence="9"/>
<evidence type="ECO:0000256" key="9">
    <source>
        <dbReference type="HAMAP-Rule" id="MF_00969"/>
    </source>
</evidence>
<comment type="caution">
    <text evidence="12">The sequence shown here is derived from an EMBL/GenBank/DDBJ whole genome shotgun (WGS) entry which is preliminary data.</text>
</comment>
<dbReference type="Gene3D" id="3.30.2060.10">
    <property type="entry name" value="Penicillin-binding protein 1b domain"/>
    <property type="match status" value="1"/>
</dbReference>
<dbReference type="PANTHER" id="PTHR47964:SF1">
    <property type="entry name" value="ATP-DEPENDENT DNA HELICASE HOMOLOG RECG, CHLOROPLASTIC"/>
    <property type="match status" value="1"/>
</dbReference>
<dbReference type="NCBIfam" id="TIGR00580">
    <property type="entry name" value="mfd"/>
    <property type="match status" value="1"/>
</dbReference>
<dbReference type="InterPro" id="IPR047112">
    <property type="entry name" value="RecG/Mfd"/>
</dbReference>
<keyword evidence="4 9" id="KW-0378">Hydrolase</keyword>
<keyword evidence="13" id="KW-1185">Reference proteome</keyword>
<dbReference type="PROSITE" id="PS51194">
    <property type="entry name" value="HELICASE_CTER"/>
    <property type="match status" value="1"/>
</dbReference>
<keyword evidence="8 9" id="KW-0234">DNA repair</keyword>
<dbReference type="InterPro" id="IPR041471">
    <property type="entry name" value="UvrB_inter"/>
</dbReference>
<evidence type="ECO:0000313" key="12">
    <source>
        <dbReference type="EMBL" id="MBD2188687.1"/>
    </source>
</evidence>
<accession>A0ABR7ZXU6</accession>
<dbReference type="InterPro" id="IPR001650">
    <property type="entry name" value="Helicase_C-like"/>
</dbReference>
<dbReference type="Pfam" id="PF00270">
    <property type="entry name" value="DEAD"/>
    <property type="match status" value="1"/>
</dbReference>
<keyword evidence="6 9" id="KW-0067">ATP-binding</keyword>
<name>A0ABR7ZXU6_9CYAN</name>
<reference evidence="12 13" key="1">
    <citation type="journal article" date="2020" name="ISME J.">
        <title>Comparative genomics reveals insights into cyanobacterial evolution and habitat adaptation.</title>
        <authorList>
            <person name="Chen M.Y."/>
            <person name="Teng W.K."/>
            <person name="Zhao L."/>
            <person name="Hu C.X."/>
            <person name="Zhou Y.K."/>
            <person name="Han B.P."/>
            <person name="Song L.R."/>
            <person name="Shu W.S."/>
        </authorList>
    </citation>
    <scope>NUCLEOTIDE SEQUENCE [LARGE SCALE GENOMIC DNA]</scope>
    <source>
        <strain evidence="12 13">FACHB-723</strain>
    </source>
</reference>
<dbReference type="InterPro" id="IPR027417">
    <property type="entry name" value="P-loop_NTPase"/>
</dbReference>
<dbReference type="SMART" id="SM00487">
    <property type="entry name" value="DEXDc"/>
    <property type="match status" value="1"/>
</dbReference>
<dbReference type="EMBL" id="JACJQB010000020">
    <property type="protein sequence ID" value="MBD2188687.1"/>
    <property type="molecule type" value="Genomic_DNA"/>
</dbReference>
<evidence type="ECO:0000259" key="10">
    <source>
        <dbReference type="PROSITE" id="PS51192"/>
    </source>
</evidence>
<dbReference type="PANTHER" id="PTHR47964">
    <property type="entry name" value="ATP-DEPENDENT DNA HELICASE HOMOLOG RECG, CHLOROPLASTIC"/>
    <property type="match status" value="1"/>
</dbReference>
<dbReference type="InterPro" id="IPR037235">
    <property type="entry name" value="TRCF-like_C_D7"/>
</dbReference>
<comment type="similarity">
    <text evidence="9">In the N-terminal section; belongs to the UvrB family.</text>
</comment>
<dbReference type="InterPro" id="IPR005118">
    <property type="entry name" value="TRCF_C"/>
</dbReference>
<keyword evidence="7 9" id="KW-0238">DNA-binding</keyword>
<dbReference type="Pfam" id="PF17757">
    <property type="entry name" value="UvrB_inter"/>
    <property type="match status" value="1"/>
</dbReference>
<evidence type="ECO:0000256" key="4">
    <source>
        <dbReference type="ARBA" id="ARBA00022801"/>
    </source>
</evidence>
<keyword evidence="1 9" id="KW-0963">Cytoplasm</keyword>
<keyword evidence="5" id="KW-0347">Helicase</keyword>
<evidence type="ECO:0000256" key="5">
    <source>
        <dbReference type="ARBA" id="ARBA00022806"/>
    </source>
</evidence>
<dbReference type="Gene3D" id="3.40.50.300">
    <property type="entry name" value="P-loop containing nucleotide triphosphate hydrolases"/>
    <property type="match status" value="2"/>
</dbReference>
<dbReference type="Proteomes" id="UP000642094">
    <property type="component" value="Unassembled WGS sequence"/>
</dbReference>
<dbReference type="InterPro" id="IPR011545">
    <property type="entry name" value="DEAD/DEAH_box_helicase_dom"/>
</dbReference>
<dbReference type="Gene3D" id="3.90.1150.50">
    <property type="entry name" value="Transcription-repair-coupling factor, D7 domain"/>
    <property type="match status" value="1"/>
</dbReference>
<dbReference type="Pfam" id="PF00271">
    <property type="entry name" value="Helicase_C"/>
    <property type="match status" value="1"/>
</dbReference>
<sequence length="1139" mass="128931">MPFSSVIRSLIRSPLTDELENKLVRSHQLTLSGLSRVGKGIVSSILSQKQERLMLVIAATIEEAGRWSVQLETMGWQTVHFYPTSDVLPYEPYSPESEIIWGQMQVLSDLVNISAEDQKKIAIVATDRALQPHLPSPTEFKDYCISLEIGSEISLRDMAENLTLMGYEHTSTVETEGQWAKRGDIIDIFPVSSEMPVRIDWFGDEIERIREFEPSTQRPLDSIASVLLTPLTYAHILGGLPQVTDALDDEFGIQGFAVHPRSTASILDYLPDPSQCLVVIDELDQCRAHCDRWYESAEAFFPSLADNNNDTKLHRSFNECLLHLQKFDCLDLWELAEENRGINMASRPVPVVPHQFGKIAQTIREYREQKYKIILVSAQPSRTVALLQEHDCQAQFIPNVRDYPAIEKTHNLRIAVALKYSGIAEIQGFVLPTYRIAIISDREFFGQHALGTPNYVRKRRRAVSKQVDLNKLSPGDYVVHKSHGVGQFLKLEKLTVNHETREYLVLKYADGILRVVVDQMSILSRYRGMNESRPELHKMTGKAWTNATNKAKKAVKKIAFDLLELYAKRAQQVGYAFPPDNPWQQEVEDSFPYQATPDQLKATQDVKQDMESSRPMDRLVCGDVGFGKTEVAIRTIFKAVTSGKQAALLVPTTILAQQHYHSLQERYAAYPVNIALLNRFKSNAEKKEIIRKLKTGELDIVVGTHQLLAKDVEFKDLGLLVIDEEQRFGVAQKEKIKTMKTEVDVLTLSATPIPRTLYMAMSGVREMSLITTPPPSRRSIMTHLSRYNSELVRAAIRQELDRNGQVFYVVSRIDDIEKVAERVNEMLPSVRIAIAHGQMPESELETTMLSFNSGEADMMICTTIIESGLDIPRVNTIIIEDAQRFGLSQLYQLRGRVGRAGIQAHAWLFYQEKGELTDVARQRLKAIQEFTHLGSGYQLAMRDMEIRGVGNILGSEQSGQINTIGFDLYMEMLQDAIAEIRGSEIPEVDDTQVDLPVTAFIPAEYIADSDRKMSAYRAVASVNSRRELAQIIEEWNDCYGNVPTPAMQLIKVMELKLIAKKIGFSRIKSEGKQHVVLESKMEEPAWKLLHQQLPSHLQSRFVYNLGNVTVRGLGTLSHDKQLDSLIEWLDKMYLAKAEA</sequence>
<gene>
    <name evidence="9 12" type="primary">mfd</name>
    <name evidence="12" type="ORF">H6F41_11095</name>
</gene>
<dbReference type="SMART" id="SM00490">
    <property type="entry name" value="HELICc"/>
    <property type="match status" value="1"/>
</dbReference>
<keyword evidence="2 9" id="KW-0547">Nucleotide-binding</keyword>
<dbReference type="RefSeq" id="WP_190403537.1">
    <property type="nucleotide sequence ID" value="NZ_JACJQB010000020.1"/>
</dbReference>
<dbReference type="SMART" id="SM00982">
    <property type="entry name" value="TRCF"/>
    <property type="match status" value="1"/>
</dbReference>
<dbReference type="CDD" id="cd17991">
    <property type="entry name" value="DEXHc_TRCF"/>
    <property type="match status" value="1"/>
</dbReference>
<dbReference type="Pfam" id="PF02559">
    <property type="entry name" value="CarD_TRCF_RID"/>
    <property type="match status" value="1"/>
</dbReference>
<feature type="domain" description="Helicase C-terminal" evidence="11">
    <location>
        <begin position="795"/>
        <end position="947"/>
    </location>
</feature>
<dbReference type="Gene3D" id="3.40.50.11180">
    <property type="match status" value="1"/>
</dbReference>
<feature type="domain" description="Helicase ATP-binding" evidence="10">
    <location>
        <begin position="609"/>
        <end position="770"/>
    </location>
</feature>
<proteinExistence type="inferred from homology"/>
<evidence type="ECO:0000256" key="2">
    <source>
        <dbReference type="ARBA" id="ARBA00022741"/>
    </source>
</evidence>
<protein>
    <recommendedName>
        <fullName evidence="9">Transcription-repair-coupling factor</fullName>
        <shortName evidence="9">TRCF</shortName>
        <ecNumber evidence="9">3.6.4.-</ecNumber>
    </recommendedName>
</protein>